<feature type="non-terminal residue" evidence="2">
    <location>
        <position position="1"/>
    </location>
</feature>
<evidence type="ECO:0000313" key="3">
    <source>
        <dbReference type="Proteomes" id="UP000595437"/>
    </source>
</evidence>
<dbReference type="OrthoDB" id="10258914at2759"/>
<evidence type="ECO:0000256" key="1">
    <source>
        <dbReference type="SAM" id="MobiDB-lite"/>
    </source>
</evidence>
<dbReference type="EMBL" id="CP045890">
    <property type="protein sequence ID" value="QQP56159.1"/>
    <property type="molecule type" value="Genomic_DNA"/>
</dbReference>
<proteinExistence type="predicted"/>
<reference evidence="3" key="1">
    <citation type="submission" date="2021-01" db="EMBL/GenBank/DDBJ databases">
        <title>Caligus Genome Assembly.</title>
        <authorList>
            <person name="Gallardo-Escarate C."/>
        </authorList>
    </citation>
    <scope>NUCLEOTIDE SEQUENCE [LARGE SCALE GENOMIC DNA]</scope>
</reference>
<protein>
    <submittedName>
        <fullName evidence="2">Uncharacterized protein</fullName>
    </submittedName>
</protein>
<feature type="region of interest" description="Disordered" evidence="1">
    <location>
        <begin position="25"/>
        <end position="53"/>
    </location>
</feature>
<keyword evidence="3" id="KW-1185">Reference proteome</keyword>
<dbReference type="AlphaFoldDB" id="A0A7T8KHT2"/>
<feature type="non-terminal residue" evidence="2">
    <location>
        <position position="53"/>
    </location>
</feature>
<accession>A0A7T8KHT2</accession>
<gene>
    <name evidence="2" type="ORF">FKW44_000735</name>
</gene>
<organism evidence="2 3">
    <name type="scientific">Caligus rogercresseyi</name>
    <name type="common">Sea louse</name>
    <dbReference type="NCBI Taxonomy" id="217165"/>
    <lineage>
        <taxon>Eukaryota</taxon>
        <taxon>Metazoa</taxon>
        <taxon>Ecdysozoa</taxon>
        <taxon>Arthropoda</taxon>
        <taxon>Crustacea</taxon>
        <taxon>Multicrustacea</taxon>
        <taxon>Hexanauplia</taxon>
        <taxon>Copepoda</taxon>
        <taxon>Siphonostomatoida</taxon>
        <taxon>Caligidae</taxon>
        <taxon>Caligus</taxon>
    </lineage>
</organism>
<dbReference type="Proteomes" id="UP000595437">
    <property type="component" value="Chromosome 1"/>
</dbReference>
<name>A0A7T8KHT2_CALRO</name>
<evidence type="ECO:0000313" key="2">
    <source>
        <dbReference type="EMBL" id="QQP56159.1"/>
    </source>
</evidence>
<sequence length="53" mass="6115">DVVEAEGKEHGGLVQEILATQKELKTAEEKQRVNIERESDLTDLSYRREREST</sequence>